<dbReference type="PROSITE" id="PS50824">
    <property type="entry name" value="DAPIN"/>
    <property type="match status" value="1"/>
</dbReference>
<dbReference type="EMBL" id="JAFJMO010000002">
    <property type="protein sequence ID" value="KAJ8283169.1"/>
    <property type="molecule type" value="Genomic_DNA"/>
</dbReference>
<keyword evidence="3" id="KW-1185">Reference proteome</keyword>
<evidence type="ECO:0000313" key="2">
    <source>
        <dbReference type="EMBL" id="KAJ8283169.1"/>
    </source>
</evidence>
<dbReference type="InterPro" id="IPR011029">
    <property type="entry name" value="DEATH-like_dom_sf"/>
</dbReference>
<evidence type="ECO:0000259" key="1">
    <source>
        <dbReference type="PROSITE" id="PS50824"/>
    </source>
</evidence>
<dbReference type="Gene3D" id="1.10.533.10">
    <property type="entry name" value="Death Domain, Fas"/>
    <property type="match status" value="1"/>
</dbReference>
<dbReference type="InterPro" id="IPR004020">
    <property type="entry name" value="DAPIN"/>
</dbReference>
<dbReference type="Proteomes" id="UP001152803">
    <property type="component" value="Unassembled WGS sequence"/>
</dbReference>
<name>A0A9Q1I5B4_CONCO</name>
<comment type="caution">
    <text evidence="2">The sequence shown here is derived from an EMBL/GenBank/DDBJ whole genome shotgun (WGS) entry which is preliminary data.</text>
</comment>
<gene>
    <name evidence="2" type="ORF">COCON_G00020190</name>
</gene>
<dbReference type="SUPFAM" id="SSF47986">
    <property type="entry name" value="DEATH domain"/>
    <property type="match status" value="1"/>
</dbReference>
<dbReference type="SMART" id="SM01289">
    <property type="entry name" value="PYRIN"/>
    <property type="match status" value="1"/>
</dbReference>
<protein>
    <recommendedName>
        <fullName evidence="1">Pyrin domain-containing protein</fullName>
    </recommendedName>
</protein>
<sequence length="89" mass="10220">MAGQVLEILEDLTKEEFLKLKLYLNEEVLERCRPIPQGRLEDQGVTGVITLMKSSYGNKMVQVTLEILRKISRNDLVERLESAPDNEKC</sequence>
<feature type="non-terminal residue" evidence="2">
    <location>
        <position position="89"/>
    </location>
</feature>
<dbReference type="Pfam" id="PF02758">
    <property type="entry name" value="PYRIN"/>
    <property type="match status" value="1"/>
</dbReference>
<organism evidence="2 3">
    <name type="scientific">Conger conger</name>
    <name type="common">Conger eel</name>
    <name type="synonym">Muraena conger</name>
    <dbReference type="NCBI Taxonomy" id="82655"/>
    <lineage>
        <taxon>Eukaryota</taxon>
        <taxon>Metazoa</taxon>
        <taxon>Chordata</taxon>
        <taxon>Craniata</taxon>
        <taxon>Vertebrata</taxon>
        <taxon>Euteleostomi</taxon>
        <taxon>Actinopterygii</taxon>
        <taxon>Neopterygii</taxon>
        <taxon>Teleostei</taxon>
        <taxon>Anguilliformes</taxon>
        <taxon>Congridae</taxon>
        <taxon>Conger</taxon>
    </lineage>
</organism>
<reference evidence="2" key="1">
    <citation type="journal article" date="2023" name="Science">
        <title>Genome structures resolve the early diversification of teleost fishes.</title>
        <authorList>
            <person name="Parey E."/>
            <person name="Louis A."/>
            <person name="Montfort J."/>
            <person name="Bouchez O."/>
            <person name="Roques C."/>
            <person name="Iampietro C."/>
            <person name="Lluch J."/>
            <person name="Castinel A."/>
            <person name="Donnadieu C."/>
            <person name="Desvignes T."/>
            <person name="Floi Bucao C."/>
            <person name="Jouanno E."/>
            <person name="Wen M."/>
            <person name="Mejri S."/>
            <person name="Dirks R."/>
            <person name="Jansen H."/>
            <person name="Henkel C."/>
            <person name="Chen W.J."/>
            <person name="Zahm M."/>
            <person name="Cabau C."/>
            <person name="Klopp C."/>
            <person name="Thompson A.W."/>
            <person name="Robinson-Rechavi M."/>
            <person name="Braasch I."/>
            <person name="Lecointre G."/>
            <person name="Bobe J."/>
            <person name="Postlethwait J.H."/>
            <person name="Berthelot C."/>
            <person name="Roest Crollius H."/>
            <person name="Guiguen Y."/>
        </authorList>
    </citation>
    <scope>NUCLEOTIDE SEQUENCE</scope>
    <source>
        <strain evidence="2">Concon-B</strain>
    </source>
</reference>
<proteinExistence type="predicted"/>
<dbReference type="OrthoDB" id="10058437at2759"/>
<evidence type="ECO:0000313" key="3">
    <source>
        <dbReference type="Proteomes" id="UP001152803"/>
    </source>
</evidence>
<feature type="domain" description="Pyrin" evidence="1">
    <location>
        <begin position="1"/>
        <end position="86"/>
    </location>
</feature>
<dbReference type="AlphaFoldDB" id="A0A9Q1I5B4"/>
<accession>A0A9Q1I5B4</accession>